<proteinExistence type="predicted"/>
<dbReference type="AlphaFoldDB" id="A0A4R8UI98"/>
<dbReference type="Proteomes" id="UP000297866">
    <property type="component" value="Unassembled WGS sequence"/>
</dbReference>
<name>A0A4R8UI98_9MICO</name>
<dbReference type="GO" id="GO:0016787">
    <property type="term" value="F:hydrolase activity"/>
    <property type="evidence" value="ECO:0007669"/>
    <property type="project" value="UniProtKB-KW"/>
</dbReference>
<comment type="caution">
    <text evidence="2">The sequence shown here is derived from an EMBL/GenBank/DDBJ whole genome shotgun (WGS) entry which is preliminary data.</text>
</comment>
<feature type="domain" description="AB hydrolase-1" evidence="1">
    <location>
        <begin position="175"/>
        <end position="384"/>
    </location>
</feature>
<evidence type="ECO:0000259" key="1">
    <source>
        <dbReference type="Pfam" id="PF12697"/>
    </source>
</evidence>
<dbReference type="EMBL" id="SOEZ01000011">
    <property type="protein sequence ID" value="TFB55636.1"/>
    <property type="molecule type" value="Genomic_DNA"/>
</dbReference>
<sequence length="415" mass="44368">MTRHSPSGRGPTGRHPGTALLVAGLALAGTVALAAATASVLSAVMARRIVTPATKREQDTRILGVDLEAGTITLQTTPDTVLRGEYSLWFTDETGHARVGEIIRSDADGVTRRLTAVDFGDLAGARLGRLAGYHFLSPADLGFPFEDVVIPTGLGDAPAWLIPAAEPDGRWVIQVHGRGVQRAETLRAVPAFREAGYTSLLVSYRNDREAPASLDGRYGLGDTEWLDVEEAIGFARSRGATSVVLMGWSMGGAIALHAASRTEHRDILAGVALDSPVVDWADVVSFHGEALGFPAPIMAGAMRVMGQRWGGLLTGQASPIDFRRLDVVARADELSLPILLMHSDDDGYVPSAGSRALALRRPDLVTFVPFTIARHTKLWNYDPEGWNRAIRQWLDALAPSGHTSPPHHPPAAGED</sequence>
<dbReference type="Gene3D" id="3.40.50.1820">
    <property type="entry name" value="alpha/beta hydrolase"/>
    <property type="match status" value="1"/>
</dbReference>
<protein>
    <submittedName>
        <fullName evidence="2">Alpha/beta hydrolase</fullName>
    </submittedName>
</protein>
<evidence type="ECO:0000313" key="2">
    <source>
        <dbReference type="EMBL" id="TFB55636.1"/>
    </source>
</evidence>
<dbReference type="RefSeq" id="WP_134487802.1">
    <property type="nucleotide sequence ID" value="NZ_SOEZ01000011.1"/>
</dbReference>
<dbReference type="InterPro" id="IPR000073">
    <property type="entry name" value="AB_hydrolase_1"/>
</dbReference>
<keyword evidence="2" id="KW-0378">Hydrolase</keyword>
<gene>
    <name evidence="2" type="ORF">E3O23_02490</name>
</gene>
<reference evidence="2 3" key="1">
    <citation type="submission" date="2019-03" db="EMBL/GenBank/DDBJ databases">
        <title>Genomics of glacier-inhabiting Cryobacterium strains.</title>
        <authorList>
            <person name="Liu Q."/>
            <person name="Xin Y.-H."/>
        </authorList>
    </citation>
    <scope>NUCLEOTIDE SEQUENCE [LARGE SCALE GENOMIC DNA]</scope>
    <source>
        <strain evidence="2 3">Sr47</strain>
    </source>
</reference>
<dbReference type="OrthoDB" id="8111537at2"/>
<dbReference type="SUPFAM" id="SSF53474">
    <property type="entry name" value="alpha/beta-Hydrolases"/>
    <property type="match status" value="1"/>
</dbReference>
<keyword evidence="3" id="KW-1185">Reference proteome</keyword>
<organism evidence="2 3">
    <name type="scientific">Cryobacterium tagatosivorans</name>
    <dbReference type="NCBI Taxonomy" id="1259199"/>
    <lineage>
        <taxon>Bacteria</taxon>
        <taxon>Bacillati</taxon>
        <taxon>Actinomycetota</taxon>
        <taxon>Actinomycetes</taxon>
        <taxon>Micrococcales</taxon>
        <taxon>Microbacteriaceae</taxon>
        <taxon>Cryobacterium</taxon>
    </lineage>
</organism>
<evidence type="ECO:0000313" key="3">
    <source>
        <dbReference type="Proteomes" id="UP000297866"/>
    </source>
</evidence>
<dbReference type="InterPro" id="IPR029058">
    <property type="entry name" value="AB_hydrolase_fold"/>
</dbReference>
<accession>A0A4R8UI98</accession>
<dbReference type="Pfam" id="PF12697">
    <property type="entry name" value="Abhydrolase_6"/>
    <property type="match status" value="1"/>
</dbReference>